<sequence length="180" mass="20387">MSKGSTSDDKQIQNNNEEGVDWLSVLIMSLEEKERTIIFLLPTEVIQMNDEELRDKITAIHRTHDSSRPGYNSQLKNFNSLEYIFKDPFIPTYQGIPSRKVTTDECSKRPTELSRNGEQTTDIAPLDCRARENPDVPVCFVVAVTDSEPENTILQSKDPDNQKDSAVPNNPGRVLDESDM</sequence>
<gene>
    <name evidence="2" type="ORF">RF11_05288</name>
</gene>
<evidence type="ECO:0000313" key="2">
    <source>
        <dbReference type="EMBL" id="KII69038.1"/>
    </source>
</evidence>
<feature type="region of interest" description="Disordered" evidence="1">
    <location>
        <begin position="101"/>
        <end position="120"/>
    </location>
</feature>
<evidence type="ECO:0000313" key="3">
    <source>
        <dbReference type="Proteomes" id="UP000031668"/>
    </source>
</evidence>
<dbReference type="AlphaFoldDB" id="A0A0C2JI94"/>
<dbReference type="EMBL" id="JWZT01002637">
    <property type="protein sequence ID" value="KII69038.1"/>
    <property type="molecule type" value="Genomic_DNA"/>
</dbReference>
<keyword evidence="3" id="KW-1185">Reference proteome</keyword>
<reference evidence="2 3" key="1">
    <citation type="journal article" date="2014" name="Genome Biol. Evol.">
        <title>The genome of the myxosporean Thelohanellus kitauei shows adaptations to nutrient acquisition within its fish host.</title>
        <authorList>
            <person name="Yang Y."/>
            <person name="Xiong J."/>
            <person name="Zhou Z."/>
            <person name="Huo F."/>
            <person name="Miao W."/>
            <person name="Ran C."/>
            <person name="Liu Y."/>
            <person name="Zhang J."/>
            <person name="Feng J."/>
            <person name="Wang M."/>
            <person name="Wang M."/>
            <person name="Wang L."/>
            <person name="Yao B."/>
        </authorList>
    </citation>
    <scope>NUCLEOTIDE SEQUENCE [LARGE SCALE GENOMIC DNA]</scope>
    <source>
        <strain evidence="2">Wuqing</strain>
    </source>
</reference>
<dbReference type="Proteomes" id="UP000031668">
    <property type="component" value="Unassembled WGS sequence"/>
</dbReference>
<feature type="region of interest" description="Disordered" evidence="1">
    <location>
        <begin position="150"/>
        <end position="180"/>
    </location>
</feature>
<accession>A0A0C2JI94</accession>
<protein>
    <submittedName>
        <fullName evidence="2">Uncharacterized protein</fullName>
    </submittedName>
</protein>
<organism evidence="2 3">
    <name type="scientific">Thelohanellus kitauei</name>
    <name type="common">Myxosporean</name>
    <dbReference type="NCBI Taxonomy" id="669202"/>
    <lineage>
        <taxon>Eukaryota</taxon>
        <taxon>Metazoa</taxon>
        <taxon>Cnidaria</taxon>
        <taxon>Myxozoa</taxon>
        <taxon>Myxosporea</taxon>
        <taxon>Bivalvulida</taxon>
        <taxon>Platysporina</taxon>
        <taxon>Myxobolidae</taxon>
        <taxon>Thelohanellus</taxon>
    </lineage>
</organism>
<evidence type="ECO:0000256" key="1">
    <source>
        <dbReference type="SAM" id="MobiDB-lite"/>
    </source>
</evidence>
<comment type="caution">
    <text evidence="2">The sequence shown here is derived from an EMBL/GenBank/DDBJ whole genome shotgun (WGS) entry which is preliminary data.</text>
</comment>
<name>A0A0C2JI94_THEKT</name>
<feature type="compositionally biased region" description="Basic and acidic residues" evidence="1">
    <location>
        <begin position="101"/>
        <end position="112"/>
    </location>
</feature>
<proteinExistence type="predicted"/>